<comment type="similarity">
    <text evidence="4">Belongs to the FKBP-type PPIase family.</text>
</comment>
<name>A0A0S7E960_9FLAO</name>
<dbReference type="PROSITE" id="PS51257">
    <property type="entry name" value="PROKAR_LIPOPROTEIN"/>
    <property type="match status" value="1"/>
</dbReference>
<dbReference type="InterPro" id="IPR046357">
    <property type="entry name" value="PPIase_dom_sf"/>
</dbReference>
<sequence length="183" mass="21016">MYKSIQFLSIALFAVFATSCNQDKEARKPISKSKESIIQSSALKNMDMVKSEEELISQYIETDKDNTYINSKNGFWYSYQERKIHDSIRPSEGNTVMYTYEISTLQDSLLYSSNDIGVLSYIVDKEDILPILRHSIKLMKKNESIKVLSPSILAYSYLGDRNKIGKNQPLIFTIDLKSIEKSN</sequence>
<dbReference type="NCBIfam" id="TIGR03516">
    <property type="entry name" value="ppisom_GldI"/>
    <property type="match status" value="1"/>
</dbReference>
<dbReference type="Proteomes" id="UP000069030">
    <property type="component" value="Chromosome"/>
</dbReference>
<accession>A0A0S7E960</accession>
<dbReference type="eggNOG" id="COG0545">
    <property type="taxonomic scope" value="Bacteria"/>
</dbReference>
<keyword evidence="2 3" id="KW-0697">Rotamase</keyword>
<gene>
    <name evidence="5" type="ORF">AS202_09505</name>
</gene>
<evidence type="ECO:0000256" key="2">
    <source>
        <dbReference type="ARBA" id="ARBA00023110"/>
    </source>
</evidence>
<comment type="catalytic activity">
    <reaction evidence="1 3 4">
        <text>[protein]-peptidylproline (omega=180) = [protein]-peptidylproline (omega=0)</text>
        <dbReference type="Rhea" id="RHEA:16237"/>
        <dbReference type="Rhea" id="RHEA-COMP:10747"/>
        <dbReference type="Rhea" id="RHEA-COMP:10748"/>
        <dbReference type="ChEBI" id="CHEBI:83833"/>
        <dbReference type="ChEBI" id="CHEBI:83834"/>
        <dbReference type="EC" id="5.2.1.8"/>
    </reaction>
</comment>
<dbReference type="AlphaFoldDB" id="A0A0S7E960"/>
<proteinExistence type="inferred from homology"/>
<dbReference type="Pfam" id="PF00254">
    <property type="entry name" value="FKBP_C"/>
    <property type="match status" value="1"/>
</dbReference>
<organism evidence="5 6">
    <name type="scientific">Myroides odoratimimus</name>
    <dbReference type="NCBI Taxonomy" id="76832"/>
    <lineage>
        <taxon>Bacteria</taxon>
        <taxon>Pseudomonadati</taxon>
        <taxon>Bacteroidota</taxon>
        <taxon>Flavobacteriia</taxon>
        <taxon>Flavobacteriales</taxon>
        <taxon>Flavobacteriaceae</taxon>
        <taxon>Myroides</taxon>
    </lineage>
</organism>
<evidence type="ECO:0000313" key="5">
    <source>
        <dbReference type="EMBL" id="ALU26366.1"/>
    </source>
</evidence>
<dbReference type="SUPFAM" id="SSF54534">
    <property type="entry name" value="FKBP-like"/>
    <property type="match status" value="1"/>
</dbReference>
<evidence type="ECO:0000256" key="3">
    <source>
        <dbReference type="PROSITE-ProRule" id="PRU00277"/>
    </source>
</evidence>
<dbReference type="Gene3D" id="3.10.50.40">
    <property type="match status" value="1"/>
</dbReference>
<dbReference type="RefSeq" id="WP_006257109.1">
    <property type="nucleotide sequence ID" value="NZ_BCMQ01000006.1"/>
</dbReference>
<reference evidence="5 6" key="1">
    <citation type="journal article" date="2016" name="J. Zhejiang Univ. Sci. B">
        <title>Antibiotic resistance mechanisms of Myroides sp.</title>
        <authorList>
            <person name="Hu S."/>
            <person name="Yuan S."/>
            <person name="Qu H."/>
            <person name="Jiang T."/>
            <person name="Zhou Y."/>
            <person name="Wang M."/>
            <person name="Ming D."/>
        </authorList>
    </citation>
    <scope>NUCLEOTIDE SEQUENCE [LARGE SCALE GENOMIC DNA]</scope>
    <source>
        <strain evidence="5 6">PR63039</strain>
    </source>
</reference>
<dbReference type="EMBL" id="CP013690">
    <property type="protein sequence ID" value="ALU26366.1"/>
    <property type="molecule type" value="Genomic_DNA"/>
</dbReference>
<dbReference type="GO" id="GO:0003755">
    <property type="term" value="F:peptidyl-prolyl cis-trans isomerase activity"/>
    <property type="evidence" value="ECO:0007669"/>
    <property type="project" value="UniProtKB-UniRule"/>
</dbReference>
<protein>
    <recommendedName>
        <fullName evidence="4">Peptidyl-prolyl cis-trans isomerase</fullName>
        <ecNumber evidence="4">5.2.1.8</ecNumber>
    </recommendedName>
</protein>
<dbReference type="PROSITE" id="PS50059">
    <property type="entry name" value="FKBP_PPIASE"/>
    <property type="match status" value="1"/>
</dbReference>
<keyword evidence="3 4" id="KW-0413">Isomerase</keyword>
<dbReference type="EC" id="5.2.1.8" evidence="4"/>
<evidence type="ECO:0000313" key="6">
    <source>
        <dbReference type="Proteomes" id="UP000069030"/>
    </source>
</evidence>
<evidence type="ECO:0000256" key="1">
    <source>
        <dbReference type="ARBA" id="ARBA00000971"/>
    </source>
</evidence>
<dbReference type="InterPro" id="IPR019869">
    <property type="entry name" value="Motility-assoc_PPIase_GldI"/>
</dbReference>
<evidence type="ECO:0000256" key="4">
    <source>
        <dbReference type="RuleBase" id="RU003915"/>
    </source>
</evidence>
<dbReference type="InterPro" id="IPR001179">
    <property type="entry name" value="PPIase_FKBP_dom"/>
</dbReference>
<dbReference type="KEGG" id="mod:AS202_09505"/>